<feature type="signal peptide" evidence="3">
    <location>
        <begin position="1"/>
        <end position="18"/>
    </location>
</feature>
<keyword evidence="3" id="KW-0732">Signal</keyword>
<evidence type="ECO:0000256" key="3">
    <source>
        <dbReference type="SAM" id="SignalP"/>
    </source>
</evidence>
<reference evidence="4 5" key="1">
    <citation type="journal article" date="2016" name="Environ. Microbiol.">
        <title>Effector profiles distinguish formae speciales of Fusarium oxysporum.</title>
        <authorList>
            <person name="van Dam P."/>
            <person name="Fokkens L."/>
            <person name="Schmidt S.M."/>
            <person name="Linmans J.H."/>
            <person name="Kistler H.C."/>
            <person name="Ma L.J."/>
            <person name="Rep M."/>
        </authorList>
    </citation>
    <scope>NUCLEOTIDE SEQUENCE [LARGE SCALE GENOMIC DNA]</scope>
    <source>
        <strain evidence="4 5">Forc016</strain>
    </source>
</reference>
<organism evidence="4 5">
    <name type="scientific">Fusarium oxysporum f. sp. radicis-cucumerinum</name>
    <dbReference type="NCBI Taxonomy" id="327505"/>
    <lineage>
        <taxon>Eukaryota</taxon>
        <taxon>Fungi</taxon>
        <taxon>Dikarya</taxon>
        <taxon>Ascomycota</taxon>
        <taxon>Pezizomycotina</taxon>
        <taxon>Sordariomycetes</taxon>
        <taxon>Hypocreomycetidae</taxon>
        <taxon>Hypocreales</taxon>
        <taxon>Nectriaceae</taxon>
        <taxon>Fusarium</taxon>
        <taxon>Fusarium oxysporum species complex</taxon>
    </lineage>
</organism>
<dbReference type="Gene3D" id="2.130.10.10">
    <property type="entry name" value="YVTN repeat-like/Quinoprotein amine dehydrogenase"/>
    <property type="match status" value="1"/>
</dbReference>
<feature type="chain" id="PRO_5013756310" description="6-phosphogluconolactonase" evidence="3">
    <location>
        <begin position="19"/>
        <end position="386"/>
    </location>
</feature>
<dbReference type="STRING" id="327505.A0A2H3FKL6"/>
<comment type="similarity">
    <text evidence="1">Belongs to the cycloisomerase 2 family.</text>
</comment>
<comment type="caution">
    <text evidence="4">The sequence shown here is derived from an EMBL/GenBank/DDBJ whole genome shotgun (WGS) entry which is preliminary data.</text>
</comment>
<evidence type="ECO:0000313" key="5">
    <source>
        <dbReference type="Proteomes" id="UP000219602"/>
    </source>
</evidence>
<dbReference type="SUPFAM" id="SSF51004">
    <property type="entry name" value="C-terminal (heme d1) domain of cytochrome cd1-nitrite reductase"/>
    <property type="match status" value="1"/>
</dbReference>
<dbReference type="InterPro" id="IPR011048">
    <property type="entry name" value="Haem_d1_sf"/>
</dbReference>
<dbReference type="GO" id="GO:0017057">
    <property type="term" value="F:6-phosphogluconolactonase activity"/>
    <property type="evidence" value="ECO:0007669"/>
    <property type="project" value="TreeGrafter"/>
</dbReference>
<dbReference type="InterPro" id="IPR050282">
    <property type="entry name" value="Cycloisomerase_2"/>
</dbReference>
<dbReference type="EMBL" id="MABQ02000015">
    <property type="protein sequence ID" value="PCD20281.1"/>
    <property type="molecule type" value="Genomic_DNA"/>
</dbReference>
<dbReference type="PANTHER" id="PTHR30344">
    <property type="entry name" value="6-PHOSPHOGLUCONOLACTONASE-RELATED"/>
    <property type="match status" value="1"/>
</dbReference>
<protein>
    <recommendedName>
        <fullName evidence="6">6-phosphogluconolactonase</fullName>
    </recommendedName>
</protein>
<dbReference type="PANTHER" id="PTHR30344:SF1">
    <property type="entry name" value="6-PHOSPHOGLUCONOLACTONASE"/>
    <property type="match status" value="1"/>
</dbReference>
<dbReference type="Proteomes" id="UP000219602">
    <property type="component" value="Unassembled WGS sequence"/>
</dbReference>
<evidence type="ECO:0000313" key="4">
    <source>
        <dbReference type="EMBL" id="PCD20281.1"/>
    </source>
</evidence>
<reference evidence="4 5" key="2">
    <citation type="journal article" date="2017" name="Sci. Rep.">
        <title>A mobile pathogenicity chromosome in Fusarium oxysporum for infection of multiple cucurbit species.</title>
        <authorList>
            <person name="van Dam P."/>
            <person name="Fokkens L."/>
            <person name="Ayukawa Y."/>
            <person name="van der Gragt M."/>
            <person name="Ter Horst A."/>
            <person name="Brankovics B."/>
            <person name="Houterman P.M."/>
            <person name="Arie T."/>
            <person name="Rep M."/>
        </authorList>
    </citation>
    <scope>NUCLEOTIDE SEQUENCE [LARGE SCALE GENOMIC DNA]</scope>
    <source>
        <strain evidence="4 5">Forc016</strain>
    </source>
</reference>
<dbReference type="AlphaFoldDB" id="A0A2H3FKL6"/>
<evidence type="ECO:0000256" key="2">
    <source>
        <dbReference type="SAM" id="MobiDB-lite"/>
    </source>
</evidence>
<proteinExistence type="inferred from homology"/>
<dbReference type="InterPro" id="IPR019405">
    <property type="entry name" value="Lactonase_7-beta_prop"/>
</dbReference>
<accession>A0A2H3FKL6</accession>
<dbReference type="Pfam" id="PF10282">
    <property type="entry name" value="Lactonase"/>
    <property type="match status" value="1"/>
</dbReference>
<gene>
    <name evidence="4" type="ORF">AU210_016149</name>
</gene>
<dbReference type="InterPro" id="IPR015943">
    <property type="entry name" value="WD40/YVTN_repeat-like_dom_sf"/>
</dbReference>
<name>A0A2H3FKL6_FUSOX</name>
<feature type="region of interest" description="Disordered" evidence="2">
    <location>
        <begin position="148"/>
        <end position="169"/>
    </location>
</feature>
<sequence length="386" mass="41809">MLLLVFNVAVFFAKLAFAKKQPDNPTTSPTTPTNMLVGFPKHIAVADKMQGFPFSIDKEVTGVPSWMALNYPNLLYAVDESSNALTLFEINLVSDEITAKSSKEGSSGVVHLEFNADNTRLIGCAYGNGTIDIWNTTNGGLGLIKTVPSPGQPGLDKERQASPHPHQANLDPTGRFFVINDLGTDSMVVLDSNDDAFQIVNIIHISPQGCGPRHGVFYPQGAFRATHYILVCEINNKVLVYTVSYRENYLDFTQIQSTSTFGPGLPPANSSSAAAGAIVLAADNRHLYVSNRQTGNSTDSVSHFQIDHSNSTFLSLQFVGSASTYGISPRMMSFSHEDRYLLIANQAGGFGLVALERRLDGTLEAENPISVLGGPDFTPQFIQQIT</sequence>
<evidence type="ECO:0000256" key="1">
    <source>
        <dbReference type="ARBA" id="ARBA00005564"/>
    </source>
</evidence>
<evidence type="ECO:0008006" key="6">
    <source>
        <dbReference type="Google" id="ProtNLM"/>
    </source>
</evidence>